<evidence type="ECO:0000313" key="1">
    <source>
        <dbReference type="EMBL" id="ELU42436.1"/>
    </source>
</evidence>
<protein>
    <submittedName>
        <fullName evidence="1">Uncharacterized protein</fullName>
    </submittedName>
</protein>
<accession>L8WWH3</accession>
<sequence>MVTLGQIVSRQGHHRRMNPALRFTLRRCSIQGHCIGYLSVTTSGCAAMLQYERQRSGYRLNAYYPRTLRRSIFKQAYVTWLARNPSKPI</sequence>
<proteinExistence type="predicted"/>
<dbReference type="EMBL" id="AFRT01000808">
    <property type="protein sequence ID" value="ELU42436.1"/>
    <property type="molecule type" value="Genomic_DNA"/>
</dbReference>
<name>L8WWH3_THACA</name>
<evidence type="ECO:0000313" key="2">
    <source>
        <dbReference type="Proteomes" id="UP000011668"/>
    </source>
</evidence>
<comment type="caution">
    <text evidence="1">The sequence shown here is derived from an EMBL/GenBank/DDBJ whole genome shotgun (WGS) entry which is preliminary data.</text>
</comment>
<reference evidence="1 2" key="1">
    <citation type="journal article" date="2013" name="Nat. Commun.">
        <title>The evolution and pathogenic mechanisms of the rice sheath blight pathogen.</title>
        <authorList>
            <person name="Zheng A."/>
            <person name="Lin R."/>
            <person name="Xu L."/>
            <person name="Qin P."/>
            <person name="Tang C."/>
            <person name="Ai P."/>
            <person name="Zhang D."/>
            <person name="Liu Y."/>
            <person name="Sun Z."/>
            <person name="Feng H."/>
            <person name="Wang Y."/>
            <person name="Chen Y."/>
            <person name="Liang X."/>
            <person name="Fu R."/>
            <person name="Li Q."/>
            <person name="Zhang J."/>
            <person name="Yu X."/>
            <person name="Xie Z."/>
            <person name="Ding L."/>
            <person name="Guan P."/>
            <person name="Tang J."/>
            <person name="Liang Y."/>
            <person name="Wang S."/>
            <person name="Deng Q."/>
            <person name="Li S."/>
            <person name="Zhu J."/>
            <person name="Wang L."/>
            <person name="Liu H."/>
            <person name="Li P."/>
        </authorList>
    </citation>
    <scope>NUCLEOTIDE SEQUENCE [LARGE SCALE GENOMIC DNA]</scope>
    <source>
        <strain evidence="2">AG-1 IA</strain>
    </source>
</reference>
<dbReference type="Proteomes" id="UP000011668">
    <property type="component" value="Unassembled WGS sequence"/>
</dbReference>
<organism evidence="1 2">
    <name type="scientific">Thanatephorus cucumeris (strain AG1-IA)</name>
    <name type="common">Rice sheath blight fungus</name>
    <name type="synonym">Rhizoctonia solani</name>
    <dbReference type="NCBI Taxonomy" id="983506"/>
    <lineage>
        <taxon>Eukaryota</taxon>
        <taxon>Fungi</taxon>
        <taxon>Dikarya</taxon>
        <taxon>Basidiomycota</taxon>
        <taxon>Agaricomycotina</taxon>
        <taxon>Agaricomycetes</taxon>
        <taxon>Cantharellales</taxon>
        <taxon>Ceratobasidiaceae</taxon>
        <taxon>Rhizoctonia</taxon>
        <taxon>Rhizoctonia solani AG-1</taxon>
    </lineage>
</organism>
<keyword evidence="2" id="KW-1185">Reference proteome</keyword>
<gene>
    <name evidence="1" type="ORF">AG1IA_03534</name>
</gene>
<dbReference type="HOGENOM" id="CLU_2456307_0_0_1"/>
<dbReference type="AlphaFoldDB" id="L8WWH3"/>